<sequence length="209" mass="23288">MVGSTLICAPVMGTTIAEMLMLMNKAKECGADLVEVRLDYLASFDPLKDVNVLIKRCPLPTLFTYRPKWEGGQYEGDENKRFDVLRLAMEQGADYVFNVDPSKAVPLALSLHRKFFLQVMDSDPWPAMVLNLCAEAFNRSIIGKKPENFKVIVSNHNYQYTPDTEDLGNLVVKIQSTGADIVKIATTATDITDVARMFQITANSQVCSN</sequence>
<comment type="caution">
    <text evidence="1">The sequence shown here is derived from an EMBL/GenBank/DDBJ whole genome shotgun (WGS) entry which is preliminary data.</text>
</comment>
<dbReference type="OrthoDB" id="1600905at2759"/>
<organism evidence="1 2">
    <name type="scientific">Carnegiea gigantea</name>
    <dbReference type="NCBI Taxonomy" id="171969"/>
    <lineage>
        <taxon>Eukaryota</taxon>
        <taxon>Viridiplantae</taxon>
        <taxon>Streptophyta</taxon>
        <taxon>Embryophyta</taxon>
        <taxon>Tracheophyta</taxon>
        <taxon>Spermatophyta</taxon>
        <taxon>Magnoliopsida</taxon>
        <taxon>eudicotyledons</taxon>
        <taxon>Gunneridae</taxon>
        <taxon>Pentapetalae</taxon>
        <taxon>Caryophyllales</taxon>
        <taxon>Cactineae</taxon>
        <taxon>Cactaceae</taxon>
        <taxon>Cactoideae</taxon>
        <taxon>Echinocereeae</taxon>
        <taxon>Carnegiea</taxon>
    </lineage>
</organism>
<dbReference type="PANTHER" id="PTHR21089:SF1">
    <property type="entry name" value="BIFUNCTIONAL 3-DEHYDROQUINATE DEHYDRATASE_SHIKIMATE DEHYDROGENASE, CHLOROPLASTIC"/>
    <property type="match status" value="1"/>
</dbReference>
<keyword evidence="2" id="KW-1185">Reference proteome</keyword>
<dbReference type="AlphaFoldDB" id="A0A9Q1QL67"/>
<gene>
    <name evidence="1" type="ORF">Cgig2_005801</name>
</gene>
<dbReference type="CDD" id="cd00502">
    <property type="entry name" value="DHQase_I"/>
    <property type="match status" value="1"/>
</dbReference>
<dbReference type="Gene3D" id="3.20.20.70">
    <property type="entry name" value="Aldolase class I"/>
    <property type="match status" value="1"/>
</dbReference>
<reference evidence="1" key="1">
    <citation type="submission" date="2022-04" db="EMBL/GenBank/DDBJ databases">
        <title>Carnegiea gigantea Genome sequencing and assembly v2.</title>
        <authorList>
            <person name="Copetti D."/>
            <person name="Sanderson M.J."/>
            <person name="Burquez A."/>
            <person name="Wojciechowski M.F."/>
        </authorList>
    </citation>
    <scope>NUCLEOTIDE SEQUENCE</scope>
    <source>
        <strain evidence="1">SGP5-SGP5p</strain>
        <tissue evidence="1">Aerial part</tissue>
    </source>
</reference>
<evidence type="ECO:0000313" key="1">
    <source>
        <dbReference type="EMBL" id="KAJ8444120.1"/>
    </source>
</evidence>
<dbReference type="EMBL" id="JAKOGI010000106">
    <property type="protein sequence ID" value="KAJ8444120.1"/>
    <property type="molecule type" value="Genomic_DNA"/>
</dbReference>
<evidence type="ECO:0000313" key="2">
    <source>
        <dbReference type="Proteomes" id="UP001153076"/>
    </source>
</evidence>
<protein>
    <submittedName>
        <fullName evidence="1">Uncharacterized protein</fullName>
    </submittedName>
</protein>
<dbReference type="Proteomes" id="UP001153076">
    <property type="component" value="Unassembled WGS sequence"/>
</dbReference>
<dbReference type="SUPFAM" id="SSF51569">
    <property type="entry name" value="Aldolase"/>
    <property type="match status" value="2"/>
</dbReference>
<dbReference type="InterPro" id="IPR001381">
    <property type="entry name" value="DHquinase_I"/>
</dbReference>
<name>A0A9Q1QL67_9CARY</name>
<dbReference type="GO" id="GO:0019632">
    <property type="term" value="P:shikimate metabolic process"/>
    <property type="evidence" value="ECO:0007669"/>
    <property type="project" value="TreeGrafter"/>
</dbReference>
<dbReference type="InterPro" id="IPR022893">
    <property type="entry name" value="Shikimate_DH_fam"/>
</dbReference>
<dbReference type="PANTHER" id="PTHR21089">
    <property type="entry name" value="SHIKIMATE DEHYDROGENASE"/>
    <property type="match status" value="1"/>
</dbReference>
<dbReference type="InterPro" id="IPR013785">
    <property type="entry name" value="Aldolase_TIM"/>
</dbReference>
<dbReference type="GO" id="GO:0004764">
    <property type="term" value="F:shikimate 3-dehydrogenase (NADP+) activity"/>
    <property type="evidence" value="ECO:0007669"/>
    <property type="project" value="InterPro"/>
</dbReference>
<proteinExistence type="predicted"/>
<accession>A0A9Q1QL67</accession>
<dbReference type="GO" id="GO:0003855">
    <property type="term" value="F:3-dehydroquinate dehydratase activity"/>
    <property type="evidence" value="ECO:0007669"/>
    <property type="project" value="InterPro"/>
</dbReference>
<dbReference type="GO" id="GO:0009423">
    <property type="term" value="P:chorismate biosynthetic process"/>
    <property type="evidence" value="ECO:0007669"/>
    <property type="project" value="TreeGrafter"/>
</dbReference>
<dbReference type="Pfam" id="PF01487">
    <property type="entry name" value="DHquinase_I"/>
    <property type="match status" value="2"/>
</dbReference>